<keyword evidence="1" id="KW-1133">Transmembrane helix</keyword>
<keyword evidence="1" id="KW-0472">Membrane</keyword>
<keyword evidence="3" id="KW-1185">Reference proteome</keyword>
<dbReference type="OrthoDB" id="141863at2157"/>
<dbReference type="KEGG" id="mzh:Mzhil_0559"/>
<evidence type="ECO:0000313" key="3">
    <source>
        <dbReference type="Proteomes" id="UP000006622"/>
    </source>
</evidence>
<dbReference type="AlphaFoldDB" id="F7XLF5"/>
<dbReference type="EMBL" id="CP002101">
    <property type="protein sequence ID" value="AEH60429.1"/>
    <property type="molecule type" value="Genomic_DNA"/>
</dbReference>
<dbReference type="HOGENOM" id="CLU_846257_0_0_2"/>
<keyword evidence="1" id="KW-0812">Transmembrane</keyword>
<accession>F7XLF5</accession>
<organism evidence="2 3">
    <name type="scientific">Methanosalsum zhilinae (strain DSM 4017 / NBRC 107636 / OCM 62 / WeN5)</name>
    <name type="common">Methanohalophilus zhilinae</name>
    <dbReference type="NCBI Taxonomy" id="679901"/>
    <lineage>
        <taxon>Archaea</taxon>
        <taxon>Methanobacteriati</taxon>
        <taxon>Methanobacteriota</taxon>
        <taxon>Stenosarchaea group</taxon>
        <taxon>Methanomicrobia</taxon>
        <taxon>Methanosarcinales</taxon>
        <taxon>Methanosarcinaceae</taxon>
        <taxon>Methanosalsum</taxon>
    </lineage>
</organism>
<evidence type="ECO:0000313" key="2">
    <source>
        <dbReference type="EMBL" id="AEH60429.1"/>
    </source>
</evidence>
<evidence type="ECO:0000256" key="1">
    <source>
        <dbReference type="SAM" id="Phobius"/>
    </source>
</evidence>
<dbReference type="STRING" id="679901.Mzhil_0559"/>
<dbReference type="GeneID" id="10822168"/>
<proteinExistence type="predicted"/>
<dbReference type="Proteomes" id="UP000006622">
    <property type="component" value="Chromosome"/>
</dbReference>
<feature type="transmembrane region" description="Helical" evidence="1">
    <location>
        <begin position="178"/>
        <end position="195"/>
    </location>
</feature>
<gene>
    <name evidence="2" type="ordered locus">Mzhil_0559</name>
</gene>
<dbReference type="PROSITE" id="PS51257">
    <property type="entry name" value="PROKAR_LIPOPROTEIN"/>
    <property type="match status" value="1"/>
</dbReference>
<dbReference type="RefSeq" id="WP_013897868.1">
    <property type="nucleotide sequence ID" value="NC_015676.1"/>
</dbReference>
<protein>
    <submittedName>
        <fullName evidence="2">Uncharacterized protein</fullName>
    </submittedName>
</protein>
<sequence length="328" mass="36300" precursor="true">MNNRNFIIIVSIILFSLMSVGCIGSDSNAEGDVEQKVRDFLNAANEGDFQKAFMMAGGRDFSPEASIGTTRLLAPASIEVEMRNNGFVRGGIDNVEIIEVEVEETIAVATAQCTLLQFNAVGRQTGEIEKEIYFKLQRYGSGWIITRVSFDGPMFITQEEIDAVVIERTPIDTIAENAAVIFGLSVTMFVAGVYLNRKEKGSRSKQPSFNTANATPVQKEAVKKFIRIIPSKNNNVGKESSIDVWIKNFSNQPYSNVMIAAKISPTIAIMNPVLNFGTIQPGETVKRSWKIKPKVSGWNSIEETRVVFEYTGSKYISVIDDPVWVQTS</sequence>
<reference evidence="2 3" key="1">
    <citation type="submission" date="2010-07" db="EMBL/GenBank/DDBJ databases">
        <title>The complete genome of Methanosalsum zhilinae DSM 4017.</title>
        <authorList>
            <consortium name="US DOE Joint Genome Institute (JGI-PGF)"/>
            <person name="Lucas S."/>
            <person name="Copeland A."/>
            <person name="Lapidus A."/>
            <person name="Glavina del Rio T."/>
            <person name="Dalin E."/>
            <person name="Tice H."/>
            <person name="Bruce D."/>
            <person name="Goodwin L."/>
            <person name="Pitluck S."/>
            <person name="Kyrpides N."/>
            <person name="Mavromatis K."/>
            <person name="Ovchinnikova G."/>
            <person name="Daligault H."/>
            <person name="Detter J.C."/>
            <person name="Han C."/>
            <person name="Tapia R."/>
            <person name="Larimer F."/>
            <person name="Land M."/>
            <person name="Hauser L."/>
            <person name="Markowitz V."/>
            <person name="Cheng J.-F."/>
            <person name="Hugenholtz P."/>
            <person name="Woyke T."/>
            <person name="Wu D."/>
            <person name="Spring S."/>
            <person name="Schueler E."/>
            <person name="Brambilla E."/>
            <person name="Klenk H.-P."/>
            <person name="Eisen J.A."/>
        </authorList>
    </citation>
    <scope>NUCLEOTIDE SEQUENCE [LARGE SCALE GENOMIC DNA]</scope>
    <source>
        <strain evidence="3">DSM 4017 / NBRC 107636 / OCM 62 / WeN5</strain>
    </source>
</reference>
<name>F7XLF5_METZD</name>